<dbReference type="SUPFAM" id="SSF53335">
    <property type="entry name" value="S-adenosyl-L-methionine-dependent methyltransferases"/>
    <property type="match status" value="1"/>
</dbReference>
<dbReference type="GO" id="GO:0008168">
    <property type="term" value="F:methyltransferase activity"/>
    <property type="evidence" value="ECO:0007669"/>
    <property type="project" value="UniProtKB-KW"/>
</dbReference>
<gene>
    <name evidence="1" type="ORF">IPJ48_02465</name>
</gene>
<evidence type="ECO:0000313" key="1">
    <source>
        <dbReference type="EMBL" id="MBK7422036.1"/>
    </source>
</evidence>
<reference evidence="1" key="1">
    <citation type="submission" date="2020-10" db="EMBL/GenBank/DDBJ databases">
        <title>Connecting structure to function with the recovery of over 1000 high-quality activated sludge metagenome-assembled genomes encoding full-length rRNA genes using long-read sequencing.</title>
        <authorList>
            <person name="Singleton C.M."/>
            <person name="Petriglieri F."/>
            <person name="Kristensen J.M."/>
            <person name="Kirkegaard R.H."/>
            <person name="Michaelsen T.Y."/>
            <person name="Andersen M.H."/>
            <person name="Karst S.M."/>
            <person name="Dueholm M.S."/>
            <person name="Nielsen P.H."/>
            <person name="Albertsen M."/>
        </authorList>
    </citation>
    <scope>NUCLEOTIDE SEQUENCE</scope>
    <source>
        <strain evidence="1">EsbW_18-Q3-R4-48_MAXAC.044</strain>
    </source>
</reference>
<evidence type="ECO:0000313" key="2">
    <source>
        <dbReference type="Proteomes" id="UP000886602"/>
    </source>
</evidence>
<keyword evidence="1" id="KW-0489">Methyltransferase</keyword>
<dbReference type="CDD" id="cd02440">
    <property type="entry name" value="AdoMet_MTases"/>
    <property type="match status" value="1"/>
</dbReference>
<sequence length="240" mass="26881">MGNTLDTHLAAYQGENLYDFDNEILLSWYPKRVLQHAGGGGSLLELGLGHGVTANLFASSFDRHVVLEGSPAVIQNFHEKYPDCRAQIVETYFEEFSTDEKFDVIVMGFILEHVDDPLQILRRYRTLLAPEGKIFLAVPNAEVLNRRLGYLAGMLADMTILSENDHLLGHKRYYTVASLSDEVEKAGYGIDRLEGIYLKPFTTSQIVSLQLDRKVINALCEVGVDYPELSCGILAEISEH</sequence>
<dbReference type="GO" id="GO:0032259">
    <property type="term" value="P:methylation"/>
    <property type="evidence" value="ECO:0007669"/>
    <property type="project" value="UniProtKB-KW"/>
</dbReference>
<dbReference type="Proteomes" id="UP000886602">
    <property type="component" value="Unassembled WGS sequence"/>
</dbReference>
<protein>
    <submittedName>
        <fullName evidence="1">Methyltransferase domain-containing protein</fullName>
    </submittedName>
</protein>
<proteinExistence type="predicted"/>
<dbReference type="EMBL" id="JADJNC010000004">
    <property type="protein sequence ID" value="MBK7422036.1"/>
    <property type="molecule type" value="Genomic_DNA"/>
</dbReference>
<name>A0A9D7FHH6_9RHOO</name>
<dbReference type="Gene3D" id="3.40.50.150">
    <property type="entry name" value="Vaccinia Virus protein VP39"/>
    <property type="match status" value="1"/>
</dbReference>
<organism evidence="1 2">
    <name type="scientific">Candidatus Propionivibrio dominans</name>
    <dbReference type="NCBI Taxonomy" id="2954373"/>
    <lineage>
        <taxon>Bacteria</taxon>
        <taxon>Pseudomonadati</taxon>
        <taxon>Pseudomonadota</taxon>
        <taxon>Betaproteobacteria</taxon>
        <taxon>Rhodocyclales</taxon>
        <taxon>Rhodocyclaceae</taxon>
        <taxon>Propionivibrio</taxon>
    </lineage>
</organism>
<accession>A0A9D7FHH6</accession>
<dbReference type="InterPro" id="IPR029063">
    <property type="entry name" value="SAM-dependent_MTases_sf"/>
</dbReference>
<dbReference type="AlphaFoldDB" id="A0A9D7FHH6"/>
<dbReference type="Pfam" id="PF13489">
    <property type="entry name" value="Methyltransf_23"/>
    <property type="match status" value="1"/>
</dbReference>
<comment type="caution">
    <text evidence="1">The sequence shown here is derived from an EMBL/GenBank/DDBJ whole genome shotgun (WGS) entry which is preliminary data.</text>
</comment>
<keyword evidence="1" id="KW-0808">Transferase</keyword>
<dbReference type="PANTHER" id="PTHR43861">
    <property type="entry name" value="TRANS-ACONITATE 2-METHYLTRANSFERASE-RELATED"/>
    <property type="match status" value="1"/>
</dbReference>